<accession>A0ABV4WS20</accession>
<organism evidence="2 3">
    <name type="scientific">Floridaenema evergladense BLCC-F167</name>
    <dbReference type="NCBI Taxonomy" id="3153639"/>
    <lineage>
        <taxon>Bacteria</taxon>
        <taxon>Bacillati</taxon>
        <taxon>Cyanobacteriota</taxon>
        <taxon>Cyanophyceae</taxon>
        <taxon>Oscillatoriophycideae</taxon>
        <taxon>Aerosakkonematales</taxon>
        <taxon>Aerosakkonemataceae</taxon>
        <taxon>Floridanema</taxon>
        <taxon>Floridanema evergladense</taxon>
    </lineage>
</organism>
<keyword evidence="1" id="KW-0812">Transmembrane</keyword>
<keyword evidence="1" id="KW-1133">Transmembrane helix</keyword>
<keyword evidence="1" id="KW-0472">Membrane</keyword>
<dbReference type="RefSeq" id="WP_413280023.1">
    <property type="nucleotide sequence ID" value="NZ_JBHFNT010000218.1"/>
</dbReference>
<comment type="caution">
    <text evidence="2">The sequence shown here is derived from an EMBL/GenBank/DDBJ whole genome shotgun (WGS) entry which is preliminary data.</text>
</comment>
<name>A0ABV4WS20_9CYAN</name>
<feature type="transmembrane region" description="Helical" evidence="1">
    <location>
        <begin position="32"/>
        <end position="52"/>
    </location>
</feature>
<protein>
    <submittedName>
        <fullName evidence="2">Uncharacterized protein</fullName>
    </submittedName>
</protein>
<dbReference type="EMBL" id="JBHFNT010000218">
    <property type="protein sequence ID" value="MFB2837686.1"/>
    <property type="molecule type" value="Genomic_DNA"/>
</dbReference>
<feature type="transmembrane region" description="Helical" evidence="1">
    <location>
        <begin position="128"/>
        <end position="146"/>
    </location>
</feature>
<reference evidence="2 3" key="1">
    <citation type="submission" date="2024-09" db="EMBL/GenBank/DDBJ databases">
        <title>Floridaenema gen nov. (Aerosakkonemataceae, Aerosakkonematales ord. nov., Cyanobacteria) from benthic tropical and subtropical fresh waters, with the description of four new species.</title>
        <authorList>
            <person name="Moretto J.A."/>
            <person name="Berthold D.E."/>
            <person name="Lefler F.W."/>
            <person name="Huang I.-S."/>
            <person name="Laughinghouse H. IV."/>
        </authorList>
    </citation>
    <scope>NUCLEOTIDE SEQUENCE [LARGE SCALE GENOMIC DNA]</scope>
    <source>
        <strain evidence="2 3">BLCC-F167</strain>
    </source>
</reference>
<evidence type="ECO:0000256" key="1">
    <source>
        <dbReference type="SAM" id="Phobius"/>
    </source>
</evidence>
<keyword evidence="3" id="KW-1185">Reference proteome</keyword>
<feature type="transmembrane region" description="Helical" evidence="1">
    <location>
        <begin position="58"/>
        <end position="77"/>
    </location>
</feature>
<dbReference type="Proteomes" id="UP001576780">
    <property type="component" value="Unassembled WGS sequence"/>
</dbReference>
<gene>
    <name evidence="2" type="ORF">ACE1CA_24560</name>
</gene>
<evidence type="ECO:0000313" key="3">
    <source>
        <dbReference type="Proteomes" id="UP001576780"/>
    </source>
</evidence>
<sequence length="147" mass="16988">MNEPHRLSKLSDQILQMMLQEYAERLRQSNSLIWVASSAFLPVSLAGIAIYEITGREWTVTLVGLASIILIWLWYLISTRFRAFINHDRAIYQEIESELLIREKATFKNFDDLYPVGTNLSLKILRTLLPVSVTVFWAISISTAWLL</sequence>
<evidence type="ECO:0000313" key="2">
    <source>
        <dbReference type="EMBL" id="MFB2837686.1"/>
    </source>
</evidence>
<proteinExistence type="predicted"/>